<dbReference type="Proteomes" id="UP000001307">
    <property type="component" value="Unassembled WGS sequence"/>
</dbReference>
<evidence type="ECO:0000313" key="2">
    <source>
        <dbReference type="Proteomes" id="UP000001307"/>
    </source>
</evidence>
<gene>
    <name evidence="1" type="ORF">GSOID_T00016897001</name>
</gene>
<reference evidence="1" key="1">
    <citation type="journal article" date="2010" name="Science">
        <title>Plasticity of animal genome architecture unmasked by rapid evolution of a pelagic tunicate.</title>
        <authorList>
            <person name="Denoeud F."/>
            <person name="Henriet S."/>
            <person name="Mungpakdee S."/>
            <person name="Aury J.M."/>
            <person name="Da Silva C."/>
            <person name="Brinkmann H."/>
            <person name="Mikhaleva J."/>
            <person name="Olsen L.C."/>
            <person name="Jubin C."/>
            <person name="Canestro C."/>
            <person name="Bouquet J.M."/>
            <person name="Danks G."/>
            <person name="Poulain J."/>
            <person name="Campsteijn C."/>
            <person name="Adamski M."/>
            <person name="Cross I."/>
            <person name="Yadetie F."/>
            <person name="Muffato M."/>
            <person name="Louis A."/>
            <person name="Butcher S."/>
            <person name="Tsagkogeorga G."/>
            <person name="Konrad A."/>
            <person name="Singh S."/>
            <person name="Jensen M.F."/>
            <person name="Cong E.H."/>
            <person name="Eikeseth-Otteraa H."/>
            <person name="Noel B."/>
            <person name="Anthouard V."/>
            <person name="Porcel B.M."/>
            <person name="Kachouri-Lafond R."/>
            <person name="Nishino A."/>
            <person name="Ugolini M."/>
            <person name="Chourrout P."/>
            <person name="Nishida H."/>
            <person name="Aasland R."/>
            <person name="Huzurbazar S."/>
            <person name="Westhof E."/>
            <person name="Delsuc F."/>
            <person name="Lehrach H."/>
            <person name="Reinhardt R."/>
            <person name="Weissenbach J."/>
            <person name="Roy S.W."/>
            <person name="Artiguenave F."/>
            <person name="Postlethwait J.H."/>
            <person name="Manak J.R."/>
            <person name="Thompson E.M."/>
            <person name="Jaillon O."/>
            <person name="Du Pasquier L."/>
            <person name="Boudinot P."/>
            <person name="Liberles D.A."/>
            <person name="Volff J.N."/>
            <person name="Philippe H."/>
            <person name="Lenhard B."/>
            <person name="Roest Crollius H."/>
            <person name="Wincker P."/>
            <person name="Chourrout D."/>
        </authorList>
    </citation>
    <scope>NUCLEOTIDE SEQUENCE [LARGE SCALE GENOMIC DNA]</scope>
</reference>
<protein>
    <submittedName>
        <fullName evidence="1">Uncharacterized protein</fullName>
    </submittedName>
</protein>
<dbReference type="EMBL" id="FN653091">
    <property type="protein sequence ID" value="CBY11720.1"/>
    <property type="molecule type" value="Genomic_DNA"/>
</dbReference>
<accession>E4XPD2</accession>
<dbReference type="InParanoid" id="E4XPD2"/>
<name>E4XPD2_OIKDI</name>
<proteinExistence type="predicted"/>
<evidence type="ECO:0000313" key="1">
    <source>
        <dbReference type="EMBL" id="CBY11720.1"/>
    </source>
</evidence>
<sequence>EDGIATVFYLSYNALLLIMLDDVDASTKSVKSIESNHPSVFKLRATI</sequence>
<feature type="non-terminal residue" evidence="1">
    <location>
        <position position="1"/>
    </location>
</feature>
<dbReference type="AlphaFoldDB" id="E4XPD2"/>
<organism evidence="1">
    <name type="scientific">Oikopleura dioica</name>
    <name type="common">Tunicate</name>
    <dbReference type="NCBI Taxonomy" id="34765"/>
    <lineage>
        <taxon>Eukaryota</taxon>
        <taxon>Metazoa</taxon>
        <taxon>Chordata</taxon>
        <taxon>Tunicata</taxon>
        <taxon>Appendicularia</taxon>
        <taxon>Copelata</taxon>
        <taxon>Oikopleuridae</taxon>
        <taxon>Oikopleura</taxon>
    </lineage>
</organism>
<keyword evidence="2" id="KW-1185">Reference proteome</keyword>